<comment type="similarity">
    <text evidence="3">Belongs to the flagella basal body rod proteins family.</text>
</comment>
<accession>A0ABU3KMF4</accession>
<keyword evidence="12" id="KW-1185">Reference proteome</keyword>
<evidence type="ECO:0000256" key="5">
    <source>
        <dbReference type="ARBA" id="ARBA00022525"/>
    </source>
</evidence>
<dbReference type="InterPro" id="IPR049119">
    <property type="entry name" value="FlgK_D2-like"/>
</dbReference>
<sequence>MSVLNIGTRALQANQIALQTAGNNIANVNTPGYSRQSVVLTAVEGQFSGGGYVGKGVDVQTIQRNFSAFLTRQATLASATQSADVARSNKLNQLQDIFSGGSTGLGAAVSDMMNAFSDVASAPTDLTARTVALTRVDETAGRFRAASQAIQDLQAGVTQEIQQKVNNINMLAQSIADVNDEIARAQGKGQPPNDLLDRRDQLVRELNQYVQTTSIAADDGSVGIFLAGSQPLVLGTKVSPLTVVSDDFGDPLKSKLSITRDGQQILLDENALGGGEVSGLLRFQNTDLTEGRNLLGRLSLAITTQMNQQHALGLDLDGNAGGPLFTSVTLQAPDNIRTPTPPANPNSNPLVAVSISVTDSTQLAASDYTINFNSATSGSIIRLSDGKVTNFNQTLPSTTLATVDGITFDMPSSGAVPPQVPAAGDRFLIQPFNTAAANVDRVFSTPRQLAVASPIAGAMGTTNKGSLQLVSLTALSNNQGATPHAPVTLTFTNATTYTRSDELPVANATTYTFNPSTPITAVDPLANWSLKLTGTPKAGDTFTVVDIKDPAYKLDLKLNGGNATAMMNLRDKAMFDGAAMTDGYASAISQIGIRTQSAGYSATVSSSIAANLEQDRSAVSGVNLDEEAAKLIQYQQAYQASAKMIQIAQNIFDTLIQGLGR</sequence>
<evidence type="ECO:0000313" key="11">
    <source>
        <dbReference type="EMBL" id="MDT7518444.1"/>
    </source>
</evidence>
<keyword evidence="5" id="KW-0964">Secreted</keyword>
<keyword evidence="11" id="KW-0966">Cell projection</keyword>
<organism evidence="11 12">
    <name type="scientific">Rhodoferax potami</name>
    <dbReference type="NCBI Taxonomy" id="3068338"/>
    <lineage>
        <taxon>Bacteria</taxon>
        <taxon>Pseudomonadati</taxon>
        <taxon>Pseudomonadota</taxon>
        <taxon>Betaproteobacteria</taxon>
        <taxon>Burkholderiales</taxon>
        <taxon>Comamonadaceae</taxon>
        <taxon>Rhodoferax</taxon>
    </lineage>
</organism>
<evidence type="ECO:0000313" key="12">
    <source>
        <dbReference type="Proteomes" id="UP001321700"/>
    </source>
</evidence>
<dbReference type="RefSeq" id="WP_313874202.1">
    <property type="nucleotide sequence ID" value="NZ_JAVBIK010000001.1"/>
</dbReference>
<dbReference type="InterPro" id="IPR001444">
    <property type="entry name" value="Flag_bb_rod_N"/>
</dbReference>
<evidence type="ECO:0000256" key="3">
    <source>
        <dbReference type="ARBA" id="ARBA00009677"/>
    </source>
</evidence>
<keyword evidence="6" id="KW-0975">Bacterial flagellum</keyword>
<evidence type="ECO:0000259" key="10">
    <source>
        <dbReference type="Pfam" id="PF22638"/>
    </source>
</evidence>
<gene>
    <name evidence="11" type="primary">flgK</name>
    <name evidence="11" type="ORF">RAE19_06935</name>
</gene>
<dbReference type="InterPro" id="IPR010930">
    <property type="entry name" value="Flg_bb/hook_C_dom"/>
</dbReference>
<dbReference type="Pfam" id="PF21158">
    <property type="entry name" value="flgK_1st_1"/>
    <property type="match status" value="1"/>
</dbReference>
<feature type="domain" description="Flagellar hook-associated protein FlgK helical" evidence="10">
    <location>
        <begin position="91"/>
        <end position="325"/>
    </location>
</feature>
<dbReference type="EMBL" id="JAVBIK010000001">
    <property type="protein sequence ID" value="MDT7518444.1"/>
    <property type="molecule type" value="Genomic_DNA"/>
</dbReference>
<dbReference type="PANTHER" id="PTHR30033:SF1">
    <property type="entry name" value="FLAGELLAR HOOK-ASSOCIATED PROTEIN 1"/>
    <property type="match status" value="1"/>
</dbReference>
<dbReference type="Pfam" id="PF00460">
    <property type="entry name" value="Flg_bb_rod"/>
    <property type="match status" value="1"/>
</dbReference>
<dbReference type="PROSITE" id="PS00588">
    <property type="entry name" value="FLAGELLA_BB_ROD"/>
    <property type="match status" value="1"/>
</dbReference>
<keyword evidence="11" id="KW-0969">Cilium</keyword>
<dbReference type="PANTHER" id="PTHR30033">
    <property type="entry name" value="FLAGELLAR HOOK-ASSOCIATED PROTEIN 1"/>
    <property type="match status" value="1"/>
</dbReference>
<evidence type="ECO:0000259" key="8">
    <source>
        <dbReference type="Pfam" id="PF06429"/>
    </source>
</evidence>
<evidence type="ECO:0000256" key="4">
    <source>
        <dbReference type="ARBA" id="ARBA00016244"/>
    </source>
</evidence>
<dbReference type="Pfam" id="PF22638">
    <property type="entry name" value="FlgK_D1"/>
    <property type="match status" value="1"/>
</dbReference>
<feature type="domain" description="Flagellar basal-body/hook protein C-terminal" evidence="8">
    <location>
        <begin position="619"/>
        <end position="657"/>
    </location>
</feature>
<dbReference type="PRINTS" id="PR01005">
    <property type="entry name" value="FLGHOOKAP1"/>
</dbReference>
<comment type="subcellular location">
    <subcellularLocation>
        <location evidence="1">Bacterial flagellum</location>
    </subcellularLocation>
    <subcellularLocation>
        <location evidence="2">Secreted</location>
    </subcellularLocation>
</comment>
<name>A0ABU3KMF4_9BURK</name>
<evidence type="ECO:0000256" key="1">
    <source>
        <dbReference type="ARBA" id="ARBA00004365"/>
    </source>
</evidence>
<dbReference type="NCBIfam" id="TIGR02492">
    <property type="entry name" value="flgK_ends"/>
    <property type="match status" value="1"/>
</dbReference>
<feature type="domain" description="Flagellar hook-associated protein 1 D2-like" evidence="9">
    <location>
        <begin position="346"/>
        <end position="431"/>
    </location>
</feature>
<keyword evidence="11" id="KW-0282">Flagellum</keyword>
<dbReference type="Proteomes" id="UP001321700">
    <property type="component" value="Unassembled WGS sequence"/>
</dbReference>
<feature type="domain" description="Flagellar basal body rod protein N-terminal" evidence="7">
    <location>
        <begin position="4"/>
        <end position="33"/>
    </location>
</feature>
<comment type="caution">
    <text evidence="11">The sequence shown here is derived from an EMBL/GenBank/DDBJ whole genome shotgun (WGS) entry which is preliminary data.</text>
</comment>
<proteinExistence type="inferred from homology"/>
<dbReference type="InterPro" id="IPR019776">
    <property type="entry name" value="Flagellar_basal_body_rod_CS"/>
</dbReference>
<evidence type="ECO:0000259" key="7">
    <source>
        <dbReference type="Pfam" id="PF00460"/>
    </source>
</evidence>
<evidence type="ECO:0000259" key="9">
    <source>
        <dbReference type="Pfam" id="PF21158"/>
    </source>
</evidence>
<dbReference type="InterPro" id="IPR002371">
    <property type="entry name" value="FlgK"/>
</dbReference>
<protein>
    <recommendedName>
        <fullName evidence="4">Flagellar hook-associated protein 1</fullName>
    </recommendedName>
</protein>
<evidence type="ECO:0000256" key="2">
    <source>
        <dbReference type="ARBA" id="ARBA00004613"/>
    </source>
</evidence>
<evidence type="ECO:0000256" key="6">
    <source>
        <dbReference type="ARBA" id="ARBA00023143"/>
    </source>
</evidence>
<dbReference type="InterPro" id="IPR053927">
    <property type="entry name" value="FlgK_helical"/>
</dbReference>
<dbReference type="SUPFAM" id="SSF64518">
    <property type="entry name" value="Phase 1 flagellin"/>
    <property type="match status" value="2"/>
</dbReference>
<reference evidence="11 12" key="1">
    <citation type="submission" date="2023-08" db="EMBL/GenBank/DDBJ databases">
        <title>Rhodoferax potami sp. nov. and Rhodoferax mekongensis sp. nov., isolated from the Mekong River in Thailand.</title>
        <authorList>
            <person name="Kitikhun S."/>
            <person name="Charoenyingcharoen P."/>
            <person name="Siriarchawattana P."/>
            <person name="Likhitrattanapisal S."/>
            <person name="Nilsakha T."/>
            <person name="Chanpet A."/>
            <person name="Rattanawaree P."/>
            <person name="Ingsriswang S."/>
        </authorList>
    </citation>
    <scope>NUCLEOTIDE SEQUENCE [LARGE SCALE GENOMIC DNA]</scope>
    <source>
        <strain evidence="11 12">TBRC 17660</strain>
    </source>
</reference>
<dbReference type="Pfam" id="PF06429">
    <property type="entry name" value="Flg_bbr_C"/>
    <property type="match status" value="1"/>
</dbReference>